<dbReference type="EMBL" id="JAROCE010000001">
    <property type="protein sequence ID" value="MFM2719135.1"/>
    <property type="molecule type" value="Genomic_DNA"/>
</dbReference>
<gene>
    <name evidence="1" type="ORF">P5G46_01250</name>
</gene>
<comment type="caution">
    <text evidence="1">The sequence shown here is derived from an EMBL/GenBank/DDBJ whole genome shotgun (WGS) entry which is preliminary data.</text>
</comment>
<organism evidence="1 2">
    <name type="scientific">Microbacterium mcarthurae</name>
    <dbReference type="NCBI Taxonomy" id="3035918"/>
    <lineage>
        <taxon>Bacteria</taxon>
        <taxon>Bacillati</taxon>
        <taxon>Actinomycetota</taxon>
        <taxon>Actinomycetes</taxon>
        <taxon>Micrococcales</taxon>
        <taxon>Microbacteriaceae</taxon>
        <taxon>Microbacterium</taxon>
    </lineage>
</organism>
<proteinExistence type="predicted"/>
<keyword evidence="2" id="KW-1185">Reference proteome</keyword>
<reference evidence="1 2" key="1">
    <citation type="submission" date="2023-03" db="EMBL/GenBank/DDBJ databases">
        <title>MT1 and MT2 Draft Genomes of Novel Species.</title>
        <authorList>
            <person name="Venkateswaran K."/>
        </authorList>
    </citation>
    <scope>NUCLEOTIDE SEQUENCE [LARGE SCALE GENOMIC DNA]</scope>
    <source>
        <strain evidence="1 2">IF8SW-P5</strain>
    </source>
</reference>
<name>A0ABW9GEW4_9MICO</name>
<accession>A0ABW9GEW4</accession>
<protein>
    <submittedName>
        <fullName evidence="1">Uncharacterized protein</fullName>
    </submittedName>
</protein>
<evidence type="ECO:0000313" key="2">
    <source>
        <dbReference type="Proteomes" id="UP001630303"/>
    </source>
</evidence>
<dbReference type="Proteomes" id="UP001630303">
    <property type="component" value="Unassembled WGS sequence"/>
</dbReference>
<sequence length="324" mass="34749">MSERSQAAEERFRAAVRQLNTGSYADSVALGSLLASVQGDAAYELAAREELAPRAGELDLHLNGESIVNHTANAAAFGVFVKRIADGVKVIARDALGLRSMHSDLMVEPGPGSVRVLFKTPDPVLPGSLDHDDTAGVWSDPNRQSMALLRVSQMLALADPDSEGESTMDALVSSIPAAARVPLLEAVTSVTQQDWSLTGEFRQRGLGIQPIALSSGGARRLRSALGVRERETRPLTLTGRFDGHRRARSVCWFIDEVTGRTITAVVPTPDLMHAVAELSRDDNQRVRAIFSVTTSIGAGGRETGRKSYLLEDVTELSPSSTPLI</sequence>
<evidence type="ECO:0000313" key="1">
    <source>
        <dbReference type="EMBL" id="MFM2719135.1"/>
    </source>
</evidence>
<dbReference type="RefSeq" id="WP_408904798.1">
    <property type="nucleotide sequence ID" value="NZ_JAROCE010000001.1"/>
</dbReference>